<evidence type="ECO:0000313" key="1">
    <source>
        <dbReference type="EMBL" id="SGZ29743.1"/>
    </source>
</evidence>
<gene>
    <name evidence="1" type="primary">BQ5605_C050g12495</name>
    <name evidence="1" type="ORF">BQ5605_C050G12495</name>
</gene>
<accession>A0A2X0MP22</accession>
<protein>
    <submittedName>
        <fullName evidence="1">BQ5605_C050g12495 protein</fullName>
    </submittedName>
</protein>
<reference evidence="1 2" key="1">
    <citation type="submission" date="2016-11" db="EMBL/GenBank/DDBJ databases">
        <authorList>
            <person name="Jaros S."/>
            <person name="Januszkiewicz K."/>
            <person name="Wedrychowicz H."/>
        </authorList>
    </citation>
    <scope>NUCLEOTIDE SEQUENCE [LARGE SCALE GENOMIC DNA]</scope>
</reference>
<dbReference type="EMBL" id="FQNC01000097">
    <property type="protein sequence ID" value="SGZ29743.1"/>
    <property type="molecule type" value="Genomic_DNA"/>
</dbReference>
<evidence type="ECO:0000313" key="2">
    <source>
        <dbReference type="Proteomes" id="UP000249464"/>
    </source>
</evidence>
<keyword evidence="2" id="KW-1185">Reference proteome</keyword>
<dbReference type="Proteomes" id="UP000249464">
    <property type="component" value="Unassembled WGS sequence"/>
</dbReference>
<proteinExistence type="predicted"/>
<dbReference type="AlphaFoldDB" id="A0A2X0MP22"/>
<sequence length="91" mass="10064">MSFRNSFQLLLGQLEQAHLEIAKNFRREPHQLLHVLSFQRICQSLTSLFSIGVAFEGSGFGLRVEGEGLGDGVFYFGGERCRVEEGEDGGG</sequence>
<organism evidence="1 2">
    <name type="scientific">Microbotryum silenes-dioicae</name>
    <dbReference type="NCBI Taxonomy" id="796604"/>
    <lineage>
        <taxon>Eukaryota</taxon>
        <taxon>Fungi</taxon>
        <taxon>Dikarya</taxon>
        <taxon>Basidiomycota</taxon>
        <taxon>Pucciniomycotina</taxon>
        <taxon>Microbotryomycetes</taxon>
        <taxon>Microbotryales</taxon>
        <taxon>Microbotryaceae</taxon>
        <taxon>Microbotryum</taxon>
    </lineage>
</organism>
<name>A0A2X0MP22_9BASI</name>